<dbReference type="Proteomes" id="UP000541444">
    <property type="component" value="Unassembled WGS sequence"/>
</dbReference>
<sequence>MHLFHINCIICFTVRIDVQLMICECNTGQKYLLELPPVGLIRGHGISKEPIMWLMGRGS</sequence>
<name>A0A7J7MND2_9MAGN</name>
<proteinExistence type="predicted"/>
<protein>
    <submittedName>
        <fullName evidence="1">Uncharacterized protein</fullName>
    </submittedName>
</protein>
<reference evidence="1 2" key="1">
    <citation type="journal article" date="2020" name="IScience">
        <title>Genome Sequencing of the Endangered Kingdonia uniflora (Circaeasteraceae, Ranunculales) Reveals Potential Mechanisms of Evolutionary Specialization.</title>
        <authorList>
            <person name="Sun Y."/>
            <person name="Deng T."/>
            <person name="Zhang A."/>
            <person name="Moore M.J."/>
            <person name="Landis J.B."/>
            <person name="Lin N."/>
            <person name="Zhang H."/>
            <person name="Zhang X."/>
            <person name="Huang J."/>
            <person name="Zhang X."/>
            <person name="Sun H."/>
            <person name="Wang H."/>
        </authorList>
    </citation>
    <scope>NUCLEOTIDE SEQUENCE [LARGE SCALE GENOMIC DNA]</scope>
    <source>
        <strain evidence="1">TB1705</strain>
        <tissue evidence="1">Leaf</tissue>
    </source>
</reference>
<evidence type="ECO:0000313" key="1">
    <source>
        <dbReference type="EMBL" id="KAF6156272.1"/>
    </source>
</evidence>
<dbReference type="AlphaFoldDB" id="A0A7J7MND2"/>
<feature type="non-terminal residue" evidence="1">
    <location>
        <position position="1"/>
    </location>
</feature>
<evidence type="ECO:0000313" key="2">
    <source>
        <dbReference type="Proteomes" id="UP000541444"/>
    </source>
</evidence>
<accession>A0A7J7MND2</accession>
<dbReference type="EMBL" id="JACGCM010001360">
    <property type="protein sequence ID" value="KAF6156272.1"/>
    <property type="molecule type" value="Genomic_DNA"/>
</dbReference>
<gene>
    <name evidence="1" type="ORF">GIB67_008042</name>
</gene>
<keyword evidence="2" id="KW-1185">Reference proteome</keyword>
<comment type="caution">
    <text evidence="1">The sequence shown here is derived from an EMBL/GenBank/DDBJ whole genome shotgun (WGS) entry which is preliminary data.</text>
</comment>
<organism evidence="1 2">
    <name type="scientific">Kingdonia uniflora</name>
    <dbReference type="NCBI Taxonomy" id="39325"/>
    <lineage>
        <taxon>Eukaryota</taxon>
        <taxon>Viridiplantae</taxon>
        <taxon>Streptophyta</taxon>
        <taxon>Embryophyta</taxon>
        <taxon>Tracheophyta</taxon>
        <taxon>Spermatophyta</taxon>
        <taxon>Magnoliopsida</taxon>
        <taxon>Ranunculales</taxon>
        <taxon>Circaeasteraceae</taxon>
        <taxon>Kingdonia</taxon>
    </lineage>
</organism>